<organism evidence="4 5">
    <name type="scientific">Mesorhizobium tamadayense</name>
    <dbReference type="NCBI Taxonomy" id="425306"/>
    <lineage>
        <taxon>Bacteria</taxon>
        <taxon>Pseudomonadati</taxon>
        <taxon>Pseudomonadota</taxon>
        <taxon>Alphaproteobacteria</taxon>
        <taxon>Hyphomicrobiales</taxon>
        <taxon>Phyllobacteriaceae</taxon>
        <taxon>Mesorhizobium</taxon>
    </lineage>
</organism>
<dbReference type="Proteomes" id="UP000273786">
    <property type="component" value="Unassembled WGS sequence"/>
</dbReference>
<evidence type="ECO:0000259" key="3">
    <source>
        <dbReference type="Pfam" id="PF02826"/>
    </source>
</evidence>
<keyword evidence="5" id="KW-1185">Reference proteome</keyword>
<feature type="domain" description="D-isomer specific 2-hydroxyacid dehydrogenase NAD-binding" evidence="3">
    <location>
        <begin position="119"/>
        <end position="289"/>
    </location>
</feature>
<dbReference type="AlphaFoldDB" id="A0A3P3FTU4"/>
<evidence type="ECO:0000313" key="4">
    <source>
        <dbReference type="EMBL" id="RRI01782.1"/>
    </source>
</evidence>
<dbReference type="SUPFAM" id="SSF51735">
    <property type="entry name" value="NAD(P)-binding Rossmann-fold domains"/>
    <property type="match status" value="1"/>
</dbReference>
<sequence>MSDKMTSGLSAQSAKPCVLFLWEQGNAREWKFFMEELVGDIDFRVFPDVGNRGEVDYIMTWMPPIGEIEKYPNIKAIFSIGAGVSHILRDPHVPRDIPIVRLTDDALSLDMSLYALHWTLHFHRGFDHYLRQKQSKLWKRHPYPANEDRKVGVLGLGEIGGKLAEMLRDAHFDVGGWSRSKKDIEGVSCFVGEEGLTQLLRRSEILISVLPPTPETANLLNDARLRLMPKGAFLINMGRGEAVVDDDLVKLLDEGHLAGAVLDVFREEPLPSLSPYWSHPSVVITPHAAAPTNVKYGAKRIAENIIKMETGRPPHPVYNVNLGY</sequence>
<name>A0A3P3FTU4_9HYPH</name>
<dbReference type="InterPro" id="IPR036291">
    <property type="entry name" value="NAD(P)-bd_dom_sf"/>
</dbReference>
<gene>
    <name evidence="4" type="ORF">EH240_14220</name>
</gene>
<evidence type="ECO:0000256" key="2">
    <source>
        <dbReference type="ARBA" id="ARBA00023027"/>
    </source>
</evidence>
<dbReference type="Gene3D" id="3.40.50.720">
    <property type="entry name" value="NAD(P)-binding Rossmann-like Domain"/>
    <property type="match status" value="2"/>
</dbReference>
<keyword evidence="1" id="KW-0560">Oxidoreductase</keyword>
<dbReference type="GO" id="GO:0016491">
    <property type="term" value="F:oxidoreductase activity"/>
    <property type="evidence" value="ECO:0007669"/>
    <property type="project" value="UniProtKB-KW"/>
</dbReference>
<protein>
    <submittedName>
        <fullName evidence="4">Glyoxylate/hydroxypyruvate reductase A</fullName>
    </submittedName>
</protein>
<dbReference type="InterPro" id="IPR006140">
    <property type="entry name" value="D-isomer_DH_NAD-bd"/>
</dbReference>
<dbReference type="CDD" id="cd12164">
    <property type="entry name" value="GDH_like_2"/>
    <property type="match status" value="1"/>
</dbReference>
<evidence type="ECO:0000256" key="1">
    <source>
        <dbReference type="ARBA" id="ARBA00023002"/>
    </source>
</evidence>
<keyword evidence="4" id="KW-0670">Pyruvate</keyword>
<dbReference type="EMBL" id="RQXT01000014">
    <property type="protein sequence ID" value="RRI01782.1"/>
    <property type="molecule type" value="Genomic_DNA"/>
</dbReference>
<dbReference type="PANTHER" id="PTHR43333:SF1">
    <property type="entry name" value="D-ISOMER SPECIFIC 2-HYDROXYACID DEHYDROGENASE NAD-BINDING DOMAIN-CONTAINING PROTEIN"/>
    <property type="match status" value="1"/>
</dbReference>
<evidence type="ECO:0000313" key="5">
    <source>
        <dbReference type="Proteomes" id="UP000273786"/>
    </source>
</evidence>
<comment type="caution">
    <text evidence="4">The sequence shown here is derived from an EMBL/GenBank/DDBJ whole genome shotgun (WGS) entry which is preliminary data.</text>
</comment>
<dbReference type="GO" id="GO:0051287">
    <property type="term" value="F:NAD binding"/>
    <property type="evidence" value="ECO:0007669"/>
    <property type="project" value="InterPro"/>
</dbReference>
<keyword evidence="2" id="KW-0520">NAD</keyword>
<reference evidence="4 5" key="1">
    <citation type="submission" date="2018-11" db="EMBL/GenBank/DDBJ databases">
        <title>the genome of Mesorhizobium tamadayense DSM 28320.</title>
        <authorList>
            <person name="Gao J."/>
        </authorList>
    </citation>
    <scope>NUCLEOTIDE SEQUENCE [LARGE SCALE GENOMIC DNA]</scope>
    <source>
        <strain evidence="4 5">DSM 28320</strain>
    </source>
</reference>
<accession>A0A3P3FTU4</accession>
<dbReference type="PANTHER" id="PTHR43333">
    <property type="entry name" value="2-HACID_DH_C DOMAIN-CONTAINING PROTEIN"/>
    <property type="match status" value="1"/>
</dbReference>
<dbReference type="RefSeq" id="WP_124999186.1">
    <property type="nucleotide sequence ID" value="NZ_RQXT01000014.1"/>
</dbReference>
<dbReference type="Pfam" id="PF02826">
    <property type="entry name" value="2-Hacid_dh_C"/>
    <property type="match status" value="1"/>
</dbReference>
<dbReference type="OrthoDB" id="9787219at2"/>
<proteinExistence type="predicted"/>